<proteinExistence type="predicted"/>
<protein>
    <submittedName>
        <fullName evidence="1">Uncharacterized protein</fullName>
    </submittedName>
</protein>
<keyword evidence="2" id="KW-1185">Reference proteome</keyword>
<evidence type="ECO:0000313" key="2">
    <source>
        <dbReference type="Proteomes" id="UP000283210"/>
    </source>
</evidence>
<evidence type="ECO:0000313" key="1">
    <source>
        <dbReference type="EMBL" id="RVE72976.1"/>
    </source>
</evidence>
<gene>
    <name evidence="1" type="ORF">OJAV_G00043950</name>
</gene>
<reference evidence="1 2" key="1">
    <citation type="submission" date="2018-11" db="EMBL/GenBank/DDBJ databases">
        <authorList>
            <person name="Lopez-Roques C."/>
            <person name="Donnadieu C."/>
            <person name="Bouchez O."/>
            <person name="Klopp C."/>
            <person name="Cabau C."/>
            <person name="Zahm M."/>
        </authorList>
    </citation>
    <scope>NUCLEOTIDE SEQUENCE [LARGE SCALE GENOMIC DNA]</scope>
    <source>
        <strain evidence="1">RS831</strain>
        <tissue evidence="1">Whole body</tissue>
    </source>
</reference>
<sequence length="88" mass="9484">MSPADSPGTQRVSLVTVAGMEEAYVLTTGPLNMTRLDSWGRSRSHDFSSEESAPSCYVIGQKVLIYSLGNLPLPLSFTRPSYASSPCL</sequence>
<dbReference type="EMBL" id="CM012441">
    <property type="protein sequence ID" value="RVE72976.1"/>
    <property type="molecule type" value="Genomic_DNA"/>
</dbReference>
<dbReference type="AlphaFoldDB" id="A0A3S2PQ98"/>
<reference evidence="1 2" key="2">
    <citation type="submission" date="2019-01" db="EMBL/GenBank/DDBJ databases">
        <title>A chromosome length genome reference of the Java medaka (oryzias javanicus).</title>
        <authorList>
            <person name="Herpin A."/>
            <person name="Takehana Y."/>
            <person name="Naruse K."/>
            <person name="Ansai S."/>
            <person name="Kawaguchi M."/>
        </authorList>
    </citation>
    <scope>NUCLEOTIDE SEQUENCE [LARGE SCALE GENOMIC DNA]</scope>
    <source>
        <strain evidence="1">RS831</strain>
        <tissue evidence="1">Whole body</tissue>
    </source>
</reference>
<accession>A0A3S2PQ98</accession>
<dbReference type="Proteomes" id="UP000283210">
    <property type="component" value="Chromosome 5"/>
</dbReference>
<organism evidence="1 2">
    <name type="scientific">Oryzias javanicus</name>
    <name type="common">Javanese ricefish</name>
    <name type="synonym">Aplocheilus javanicus</name>
    <dbReference type="NCBI Taxonomy" id="123683"/>
    <lineage>
        <taxon>Eukaryota</taxon>
        <taxon>Metazoa</taxon>
        <taxon>Chordata</taxon>
        <taxon>Craniata</taxon>
        <taxon>Vertebrata</taxon>
        <taxon>Euteleostomi</taxon>
        <taxon>Actinopterygii</taxon>
        <taxon>Neopterygii</taxon>
        <taxon>Teleostei</taxon>
        <taxon>Neoteleostei</taxon>
        <taxon>Acanthomorphata</taxon>
        <taxon>Ovalentaria</taxon>
        <taxon>Atherinomorphae</taxon>
        <taxon>Beloniformes</taxon>
        <taxon>Adrianichthyidae</taxon>
        <taxon>Oryziinae</taxon>
        <taxon>Oryzias</taxon>
    </lineage>
</organism>
<name>A0A3S2PQ98_ORYJA</name>